<comment type="caution">
    <text evidence="1">The sequence shown here is derived from an EMBL/GenBank/DDBJ whole genome shotgun (WGS) entry which is preliminary data.</text>
</comment>
<organism evidence="1 2">
    <name type="scientific">Paracidovorax wautersii</name>
    <dbReference type="NCBI Taxonomy" id="1177982"/>
    <lineage>
        <taxon>Bacteria</taxon>
        <taxon>Pseudomonadati</taxon>
        <taxon>Pseudomonadota</taxon>
        <taxon>Betaproteobacteria</taxon>
        <taxon>Burkholderiales</taxon>
        <taxon>Comamonadaceae</taxon>
        <taxon>Paracidovorax</taxon>
    </lineage>
</organism>
<dbReference type="RefSeq" id="WP_309829782.1">
    <property type="nucleotide sequence ID" value="NZ_JAVIZX010000001.1"/>
</dbReference>
<reference evidence="1 2" key="1">
    <citation type="submission" date="2023-08" db="EMBL/GenBank/DDBJ databases">
        <title>Functional and genomic diversity of the sorghum phyllosphere microbiome.</title>
        <authorList>
            <person name="Shade A."/>
        </authorList>
    </citation>
    <scope>NUCLEOTIDE SEQUENCE [LARGE SCALE GENOMIC DNA]</scope>
    <source>
        <strain evidence="1 2">SORGH_AS_0335</strain>
    </source>
</reference>
<keyword evidence="2" id="KW-1185">Reference proteome</keyword>
<dbReference type="EMBL" id="JAVIZX010000001">
    <property type="protein sequence ID" value="MDR6215287.1"/>
    <property type="molecule type" value="Genomic_DNA"/>
</dbReference>
<proteinExistence type="predicted"/>
<protein>
    <submittedName>
        <fullName evidence="1">Uncharacterized protein</fullName>
    </submittedName>
</protein>
<name>A0ABU1IDJ0_9BURK</name>
<gene>
    <name evidence="1" type="ORF">QE399_002976</name>
</gene>
<evidence type="ECO:0000313" key="2">
    <source>
        <dbReference type="Proteomes" id="UP001267710"/>
    </source>
</evidence>
<sequence>MTALLPGSLHPRFDRVLAVTAAAWGLSLPSPLPAHRVARALGARPPVARVRTTAAAPFSGFAISY</sequence>
<accession>A0ABU1IDJ0</accession>
<evidence type="ECO:0000313" key="1">
    <source>
        <dbReference type="EMBL" id="MDR6215287.1"/>
    </source>
</evidence>
<dbReference type="Proteomes" id="UP001267710">
    <property type="component" value="Unassembled WGS sequence"/>
</dbReference>